<evidence type="ECO:0000259" key="9">
    <source>
        <dbReference type="Pfam" id="PF20255"/>
    </source>
</evidence>
<organism evidence="10 11">
    <name type="scientific">Pisolithus tinctorius Marx 270</name>
    <dbReference type="NCBI Taxonomy" id="870435"/>
    <lineage>
        <taxon>Eukaryota</taxon>
        <taxon>Fungi</taxon>
        <taxon>Dikarya</taxon>
        <taxon>Basidiomycota</taxon>
        <taxon>Agaricomycotina</taxon>
        <taxon>Agaricomycetes</taxon>
        <taxon>Agaricomycetidae</taxon>
        <taxon>Boletales</taxon>
        <taxon>Sclerodermatineae</taxon>
        <taxon>Pisolithaceae</taxon>
        <taxon>Pisolithus</taxon>
    </lineage>
</organism>
<keyword evidence="6" id="KW-0788">Thiol protease</keyword>
<dbReference type="Pfam" id="PF20255">
    <property type="entry name" value="DUF6606"/>
    <property type="match status" value="1"/>
</dbReference>
<dbReference type="InterPro" id="IPR027417">
    <property type="entry name" value="P-loop_NTPase"/>
</dbReference>
<feature type="domain" description="DUF3645" evidence="8">
    <location>
        <begin position="2328"/>
        <end position="2359"/>
    </location>
</feature>
<dbReference type="HOGENOM" id="CLU_000211_1_0_1"/>
<evidence type="ECO:0000256" key="5">
    <source>
        <dbReference type="ARBA" id="ARBA00022801"/>
    </source>
</evidence>
<evidence type="ECO:0000256" key="1">
    <source>
        <dbReference type="ARBA" id="ARBA00000707"/>
    </source>
</evidence>
<dbReference type="InterPro" id="IPR046541">
    <property type="entry name" value="DUF6606"/>
</dbReference>
<comment type="catalytic activity">
    <reaction evidence="1">
        <text>Thiol-dependent hydrolysis of ester, thioester, amide, peptide and isopeptide bonds formed by the C-terminal Gly of ubiquitin (a 76-residue protein attached to proteins as an intracellular targeting signal).</text>
        <dbReference type="EC" id="3.4.19.12"/>
    </reaction>
</comment>
<feature type="domain" description="DUF3638" evidence="7">
    <location>
        <begin position="1986"/>
        <end position="2208"/>
    </location>
</feature>
<dbReference type="PANTHER" id="PTHR13367:SF34">
    <property type="match status" value="1"/>
</dbReference>
<evidence type="ECO:0000313" key="10">
    <source>
        <dbReference type="EMBL" id="KIN98294.1"/>
    </source>
</evidence>
<evidence type="ECO:0000256" key="2">
    <source>
        <dbReference type="ARBA" id="ARBA00012759"/>
    </source>
</evidence>
<gene>
    <name evidence="10" type="ORF">M404DRAFT_855146</name>
</gene>
<dbReference type="InterPro" id="IPR022105">
    <property type="entry name" value="DUF3645"/>
</dbReference>
<name>A0A0C3NB32_PISTI</name>
<keyword evidence="3" id="KW-0645">Protease</keyword>
<evidence type="ECO:0000256" key="3">
    <source>
        <dbReference type="ARBA" id="ARBA00022670"/>
    </source>
</evidence>
<evidence type="ECO:0000256" key="4">
    <source>
        <dbReference type="ARBA" id="ARBA00022786"/>
    </source>
</evidence>
<dbReference type="Pfam" id="PF12340">
    <property type="entry name" value="DUF3638"/>
    <property type="match status" value="1"/>
</dbReference>
<reference evidence="10 11" key="1">
    <citation type="submission" date="2014-04" db="EMBL/GenBank/DDBJ databases">
        <authorList>
            <consortium name="DOE Joint Genome Institute"/>
            <person name="Kuo A."/>
            <person name="Kohler A."/>
            <person name="Costa M.D."/>
            <person name="Nagy L.G."/>
            <person name="Floudas D."/>
            <person name="Copeland A."/>
            <person name="Barry K.W."/>
            <person name="Cichocki N."/>
            <person name="Veneault-Fourrey C."/>
            <person name="LaButti K."/>
            <person name="Lindquist E.A."/>
            <person name="Lipzen A."/>
            <person name="Lundell T."/>
            <person name="Morin E."/>
            <person name="Murat C."/>
            <person name="Sun H."/>
            <person name="Tunlid A."/>
            <person name="Henrissat B."/>
            <person name="Grigoriev I.V."/>
            <person name="Hibbett D.S."/>
            <person name="Martin F."/>
            <person name="Nordberg H.P."/>
            <person name="Cantor M.N."/>
            <person name="Hua S.X."/>
        </authorList>
    </citation>
    <scope>NUCLEOTIDE SEQUENCE [LARGE SCALE GENOMIC DNA]</scope>
    <source>
        <strain evidence="10 11">Marx 270</strain>
    </source>
</reference>
<dbReference type="OrthoDB" id="3182339at2759"/>
<evidence type="ECO:0000256" key="6">
    <source>
        <dbReference type="ARBA" id="ARBA00022807"/>
    </source>
</evidence>
<dbReference type="InterPro" id="IPR022099">
    <property type="entry name" value="DUF3638"/>
</dbReference>
<dbReference type="EMBL" id="KN832017">
    <property type="protein sequence ID" value="KIN98294.1"/>
    <property type="molecule type" value="Genomic_DNA"/>
</dbReference>
<evidence type="ECO:0000313" key="11">
    <source>
        <dbReference type="Proteomes" id="UP000054217"/>
    </source>
</evidence>
<reference evidence="11" key="2">
    <citation type="submission" date="2015-01" db="EMBL/GenBank/DDBJ databases">
        <title>Evolutionary Origins and Diversification of the Mycorrhizal Mutualists.</title>
        <authorList>
            <consortium name="DOE Joint Genome Institute"/>
            <consortium name="Mycorrhizal Genomics Consortium"/>
            <person name="Kohler A."/>
            <person name="Kuo A."/>
            <person name="Nagy L.G."/>
            <person name="Floudas D."/>
            <person name="Copeland A."/>
            <person name="Barry K.W."/>
            <person name="Cichocki N."/>
            <person name="Veneault-Fourrey C."/>
            <person name="LaButti K."/>
            <person name="Lindquist E.A."/>
            <person name="Lipzen A."/>
            <person name="Lundell T."/>
            <person name="Morin E."/>
            <person name="Murat C."/>
            <person name="Riley R."/>
            <person name="Ohm R."/>
            <person name="Sun H."/>
            <person name="Tunlid A."/>
            <person name="Henrissat B."/>
            <person name="Grigoriev I.V."/>
            <person name="Hibbett D.S."/>
            <person name="Martin F."/>
        </authorList>
    </citation>
    <scope>NUCLEOTIDE SEQUENCE [LARGE SCALE GENOMIC DNA]</scope>
    <source>
        <strain evidence="11">Marx 270</strain>
    </source>
</reference>
<proteinExistence type="predicted"/>
<dbReference type="GO" id="GO:0006508">
    <property type="term" value="P:proteolysis"/>
    <property type="evidence" value="ECO:0007669"/>
    <property type="project" value="UniProtKB-KW"/>
</dbReference>
<dbReference type="Pfam" id="PF12359">
    <property type="entry name" value="DUF3645"/>
    <property type="match status" value="1"/>
</dbReference>
<evidence type="ECO:0000259" key="8">
    <source>
        <dbReference type="Pfam" id="PF12359"/>
    </source>
</evidence>
<accession>A0A0C3NB32</accession>
<dbReference type="SUPFAM" id="SSF52540">
    <property type="entry name" value="P-loop containing nucleoside triphosphate hydrolases"/>
    <property type="match status" value="1"/>
</dbReference>
<dbReference type="PANTHER" id="PTHR13367">
    <property type="entry name" value="UBIQUITIN THIOESTERASE"/>
    <property type="match status" value="1"/>
</dbReference>
<dbReference type="Proteomes" id="UP000054217">
    <property type="component" value="Unassembled WGS sequence"/>
</dbReference>
<dbReference type="EC" id="3.4.19.12" evidence="2"/>
<keyword evidence="4" id="KW-0833">Ubl conjugation pathway</keyword>
<feature type="domain" description="DUF6606" evidence="9">
    <location>
        <begin position="7"/>
        <end position="269"/>
    </location>
</feature>
<protein>
    <recommendedName>
        <fullName evidence="2">ubiquitinyl hydrolase 1</fullName>
        <ecNumber evidence="2">3.4.19.12</ecNumber>
    </recommendedName>
</protein>
<sequence>MTLQYKVTHVFCPLQLPNGDDHSHFNDLALSEAVRDSAFEFDRNLDHLAKTHWECTKKLLRNLCEAICFHQLEESCVASQLESMTAGDVVSYLIRAQNAAVVFRRGAEETIAESFEVSPTAAAVMGSCGKLVCSYPGPAIAVPNVVFDDAVFRLELAHFLCEMDKDSLDAAPTTCKAGSTVSEERDTAHPRYITELLTGILRAVGKPADVQRINKRIGDDVVWHDARLPWRRSSLWLMIRVVLQTTLSGNDLGLDGGYKKFMLFFMNRLAGEALHARMSDDVLHWISAKISRRLTKLGDSAPIWLSAAVLETCTNGRNLLDERWKQVQEHDAFTPTWNPQSLNFQTDTQLSLLDSHEYISNILNPSGSTSRPAGFVTGRRLRGSLENFLSKTGDFFRDTYKAYPRLTLYDVEREVSHSIDDWVAGALEDDADAACAKLELLASMYASAASETYKGNPEDFSRMFLTVIELWVAIDKLVIRQIPMLLEYSPEIPISLLEQLLLRDAHDIQRLCLASDYIRKRHSEAINGRSVFSDRADCSNFAVRYFQQDSHLQALRDRIVDATRQDRREKVNELRRSVERYYNIRGRAAGMNHEYSVDHRGRSYHSYDCRKCRLQAESKIEITVHEWPLPEDFYRVAVVVFELNRPPAFDMWRSVICLLLIDICSPQLTREHPHTCLEGYFALGSYYTEHTRTRVTLASDTKPFIHSHYRSTYVPTDESTVCVNNGLNFYYYDKRSHVSVTDAFGTVDISGPCSHQLPRGPYQNLQDYLRYTAHTSNQVLCNQANCDKELSIHEFIAYGHLRSGPSLQWLNILREIRANTLTLRRDEVHILFAQAVSQVGPISDDRKLVWHVELQHTHFRHSFLGELETLVSTVSGNWLEGTTMDTVSFVVARMLSARPAVQDHSYHRALELLRTVREKTFTWVLELFHKLEQTTCEVEKEQLRGRLRDSAAICRSTFDVGPDDITKLLDSTRALEILLCCAVVINNNTPPQFSARHEMSRLLMERDCRLSWKLEELVGTMILEGNDGIDLGIKHLWPGYRRGSQWQKAGTGNCSWFTTNTTSSEAQHSQQVHFDILNGTLLVDGRPMGRLPDEIRTDPIFTLLFGAQAPDVLPGDLAGMDYVTRGLIDEYRVYFRMGSNGLIIQAQKEADPDVFELIPLQKLASDLPTALVENHVHWINLTTHTMEVRPIENLWGSSPDNWTLHFSPGCHSMIKGDTTLFDVRSETWRMLSERLQRLENPRNIIITLENSRVSVNLPRYGLSFFVNDDWELECCNPRGMVYDESQSAGTLIGLANKLVLRPKANLVDEGVQRLLLIPEGNVSFARQGDHVKVTVNISGPANKRFLCQIFRIDTNFGCLVDNASGSLASNLYRAYLHALTSKPCSVDPLTQRTGTEEALSILHSAACRSFMKIDTRCDKLLCHIAALTTPRTWYPKHLKCMQTVHWLAGLPAASQHHGFYLACSSIKEIEILQQLQDFPDGQSTSLFKDFPSCDDHLLRRAAIRAVALYPPMSDNPLPGGGSDSVYEARDVRLSSADVLRAYSTALAVYNWSAQKRLVNNIQALLESWNATVGGVSRAFSLRYDRNWLSHDLPKIWLPLYDSCRRSQASRHRFQLIFSLSAMAYASPKLEDIVGTLLAFATMPQFKNENPPDYPIYNLSDGYTPSQCALNELISQREKPYNYSLSPEEYRERLQREKSEIIARTTAAWPCLNPPPCRNLFWYDTAALDRDLCELFASCYRNMELKNHLNHVESILGQKPSHPFIGPLDPTSLANRSLEYPFTPSLKGHNPIHRAMTLDDLFQRAALAVPPPPKLELNLTLSRSQTCGPSQMSQLIDDLRRNANSAFQLMYADGLQRSADHLSHDQTTLEVDAPEIEHFVKLIRGHYKDSRKIYMSTLRSLVAYLGPQTTSERAVYSSGQWPRVTAKVLFGCLSSTSQIRLSRDWRVCLIAFTKLALEYQRTRRMLALAKNGRAEDLHKEIENTGCNGWDAESYADWLLIQLDGDFLIRPVQADVASEMIAPHSGQNTVLQLNMGEGKSSVIVPATASVLADGNQLVRVVVPKALASQMLHLLVHRLGGLANRRVFYLPFSRSLEIGHLGARAVQGILKQCMRERGILVVQPEHILSFKLLSVEKQLDDTTGIAEQLLQTQRWLHSYARDILDESDEILHVRNQLIYAIGLQRPLDGAPTRWSTVQQILHLVKKHAPSLHADFPLGVEYEQYHRRSGAFPHIRILHEKAGETLISRIAQDVMDGRLLNFNQTRRSERTAIHDFITRMDVAPSEVQMIRDYCGGTTMWMSLLHLRGLLASGILLFALTERRWRVGYGLAPPRTMLAVPYRAKDMPAPRAEFGHPDVAIVLTCLSYYYGGLDREQLTLCFERLFTLDNPDQEYESWVRDCLEVPEHLYQISGINTQSLDQWNSYLFPIFSYNQSTIDFYLSHVVFPKEAKEFPSKLSSCGWDLAEAREHITTGFSGTNDARYLLPTSTSQRDLDHQRSTNAKVLAYLLRPENDAYVQTSWADGRRRTAGEFLGLIAEQKPEIRVILDVGAQVLELQNNELVALWLELKPDALAAIYFNDNDELTVLSREGTKRSFAESPYASRLDECIVYLDDAHTRGTDIKFPIGFRAAATLGPKVTKDRLVQGCMRMRKLGHGHSIMFFGPLEVDRSIRKAARKNRRDRIHPADILLWAMDETCTEIQNSAPHWAQQGRDHASRYSAWSEFCSNEITCEELAAAWRQPDAKTLEELYAPSSPEPQPTLSFPAIEQRCQELGVSSSTHSNMNEEQEREIVHEIEREMQVERPPPANPAVHQVSADIRHFVRTGMVNPRSKDFIHMFDSFRDPTAPPQENTVWSRHIFATSDYSTVVQGPSQVGVGEYLRPVNWILSSQSSGNPPLVILSPFEVDGLLPDIRSSESVCLHVYTPRTQARMRPCDDLRLYTVPPAHSDWVAPTLLVNQINLFAGQLYLRDYNTYLRLCYFLCVYADDLHGEEDLEVESDGFIAPAHRPLKARSIDTFQKSPLAFLKYVTNLRRRGMNFTATHMGKILNGRSLKREDFEDQRKIEIVRSGPSHGDARNVQDNLSAEADYALLFFAFDIVVQLLRMCIVR</sequence>
<dbReference type="InParanoid" id="A0A0C3NB32"/>
<keyword evidence="11" id="KW-1185">Reference proteome</keyword>
<dbReference type="STRING" id="870435.A0A0C3NB32"/>
<evidence type="ECO:0000259" key="7">
    <source>
        <dbReference type="Pfam" id="PF12340"/>
    </source>
</evidence>
<dbReference type="InterPro" id="IPR051346">
    <property type="entry name" value="OTU_Deubiquitinase"/>
</dbReference>
<dbReference type="GO" id="GO:0004843">
    <property type="term" value="F:cysteine-type deubiquitinase activity"/>
    <property type="evidence" value="ECO:0007669"/>
    <property type="project" value="UniProtKB-EC"/>
</dbReference>
<keyword evidence="5" id="KW-0378">Hydrolase</keyword>